<dbReference type="EMBL" id="FTOA01000002">
    <property type="protein sequence ID" value="SIS53732.1"/>
    <property type="molecule type" value="Genomic_DNA"/>
</dbReference>
<dbReference type="Pfam" id="PF00512">
    <property type="entry name" value="HisKA"/>
    <property type="match status" value="1"/>
</dbReference>
<keyword evidence="6" id="KW-0902">Two-component regulatory system</keyword>
<keyword evidence="3" id="KW-0597">Phosphoprotein</keyword>
<accession>A0A1N7JWJ8</accession>
<dbReference type="Pfam" id="PF12860">
    <property type="entry name" value="PAS_7"/>
    <property type="match status" value="2"/>
</dbReference>
<evidence type="ECO:0000256" key="4">
    <source>
        <dbReference type="ARBA" id="ARBA00022679"/>
    </source>
</evidence>
<dbReference type="SMART" id="SM00388">
    <property type="entry name" value="HisKA"/>
    <property type="match status" value="1"/>
</dbReference>
<reference evidence="8 9" key="1">
    <citation type="submission" date="2017-01" db="EMBL/GenBank/DDBJ databases">
        <authorList>
            <person name="Mah S.A."/>
            <person name="Swanson W.J."/>
            <person name="Moy G.W."/>
            <person name="Vacquier V.D."/>
        </authorList>
    </citation>
    <scope>NUCLEOTIDE SEQUENCE [LARGE SCALE GENOMIC DNA]</scope>
    <source>
        <strain evidence="8 9">DSM 11589</strain>
    </source>
</reference>
<keyword evidence="9" id="KW-1185">Reference proteome</keyword>
<dbReference type="InterPro" id="IPR035965">
    <property type="entry name" value="PAS-like_dom_sf"/>
</dbReference>
<evidence type="ECO:0000256" key="6">
    <source>
        <dbReference type="ARBA" id="ARBA00023012"/>
    </source>
</evidence>
<sequence>MPGAMPFFSSDSGTMIELIGVSAAVLGALWWSMVRRKRFDAEQKQYDLRLQTLEQSLQCAPDGWYGWFHLPRSAMPTEDDGDDDPLTGGQCSRRLAVLLGLYGGQRAVFPEVLDAFVPASIARLQAVVSRLRSDGDGFELTLDLSADAGQGGTALLAQPRHIRAWGIRAVADDGTPLADLVWMRDVTAEDAAYALLSERTAVLEREHQHLHDALDRLPSPVWLRDNDLRITFANRAFLVAVEAETLEQVQAEERELAGGTAGRELRVLASAARASNEARQSSQHVVLGGRRRLLEITETPLPDHGVAGERMTVGLAQDMTRLETLRSTLEQEATSHAMVLHRLGTAIAIFGGDGQLHFHNTAYARLWHLEEGWLAGSPTYGEILEAQRSRRLLPEVADYPAFKDAELGRFKSLLEAVEDLLHLPDGKTLRRVLTPHPLGGLLATYEDVTDRLALEASRNELIAVQRETIDHLHEAVAVFGADGRLRLCNPAFARLWGLPDDVASAHPSLTQVMEQTMPLLRSSPVWEDIRSQLAAPPQDRTLRQSRMNHPGGPTLDTVGAPLPDGGILFTLLDMSDTAQVEKALRERAEALIEADRLKTQFMANMSYELRTPLTTLSGFAEILAEEYYGTLNPRQKDYARNMAETARQLVMLIDDISDLVTLEAGQMVLSRTTFDVHAALAAVLGMTREMVRRKGLTINFDCPPETGAMVGDEARVKQVLYNLLSNAIKYTPENGQIIVAAMRDGDELVFTVADTGIGIPDALQEGLFDRFNREGPGDSGAGIGLALVKRFVELHGGSVELVSVSGQGTTVTVRYPSPLV</sequence>
<dbReference type="SMART" id="SM00091">
    <property type="entry name" value="PAS"/>
    <property type="match status" value="3"/>
</dbReference>
<dbReference type="AlphaFoldDB" id="A0A1N7JWJ8"/>
<dbReference type="EC" id="2.7.13.3" evidence="2"/>
<dbReference type="Pfam" id="PF08448">
    <property type="entry name" value="PAS_4"/>
    <property type="match status" value="1"/>
</dbReference>
<dbReference type="InterPro" id="IPR005467">
    <property type="entry name" value="His_kinase_dom"/>
</dbReference>
<dbReference type="InterPro" id="IPR000014">
    <property type="entry name" value="PAS"/>
</dbReference>
<dbReference type="InterPro" id="IPR003594">
    <property type="entry name" value="HATPase_dom"/>
</dbReference>
<evidence type="ECO:0000259" key="7">
    <source>
        <dbReference type="PROSITE" id="PS50109"/>
    </source>
</evidence>
<dbReference type="GO" id="GO:0000155">
    <property type="term" value="F:phosphorelay sensor kinase activity"/>
    <property type="evidence" value="ECO:0007669"/>
    <property type="project" value="InterPro"/>
</dbReference>
<organism evidence="8 9">
    <name type="scientific">Insolitispirillum peregrinum</name>
    <dbReference type="NCBI Taxonomy" id="80876"/>
    <lineage>
        <taxon>Bacteria</taxon>
        <taxon>Pseudomonadati</taxon>
        <taxon>Pseudomonadota</taxon>
        <taxon>Alphaproteobacteria</taxon>
        <taxon>Rhodospirillales</taxon>
        <taxon>Novispirillaceae</taxon>
        <taxon>Insolitispirillum</taxon>
    </lineage>
</organism>
<dbReference type="SUPFAM" id="SSF47384">
    <property type="entry name" value="Homodimeric domain of signal transducing histidine kinase"/>
    <property type="match status" value="1"/>
</dbReference>
<name>A0A1N7JWJ8_9PROT</name>
<comment type="catalytic activity">
    <reaction evidence="1">
        <text>ATP + protein L-histidine = ADP + protein N-phospho-L-histidine.</text>
        <dbReference type="EC" id="2.7.13.3"/>
    </reaction>
</comment>
<keyword evidence="5 8" id="KW-0418">Kinase</keyword>
<dbReference type="Proteomes" id="UP000185678">
    <property type="component" value="Unassembled WGS sequence"/>
</dbReference>
<dbReference type="InterPro" id="IPR003661">
    <property type="entry name" value="HisK_dim/P_dom"/>
</dbReference>
<dbReference type="InterPro" id="IPR050736">
    <property type="entry name" value="Sensor_HK_Regulatory"/>
</dbReference>
<dbReference type="Gene3D" id="3.30.565.10">
    <property type="entry name" value="Histidine kinase-like ATPase, C-terminal domain"/>
    <property type="match status" value="1"/>
</dbReference>
<dbReference type="InterPro" id="IPR013656">
    <property type="entry name" value="PAS_4"/>
</dbReference>
<evidence type="ECO:0000256" key="5">
    <source>
        <dbReference type="ARBA" id="ARBA00022777"/>
    </source>
</evidence>
<dbReference type="SUPFAM" id="SSF55785">
    <property type="entry name" value="PYP-like sensor domain (PAS domain)"/>
    <property type="match status" value="2"/>
</dbReference>
<dbReference type="PROSITE" id="PS50109">
    <property type="entry name" value="HIS_KIN"/>
    <property type="match status" value="1"/>
</dbReference>
<dbReference type="PANTHER" id="PTHR43711:SF26">
    <property type="entry name" value="SENSOR HISTIDINE KINASE RCSC"/>
    <property type="match status" value="1"/>
</dbReference>
<evidence type="ECO:0000256" key="1">
    <source>
        <dbReference type="ARBA" id="ARBA00000085"/>
    </source>
</evidence>
<dbReference type="SUPFAM" id="SSF55874">
    <property type="entry name" value="ATPase domain of HSP90 chaperone/DNA topoisomerase II/histidine kinase"/>
    <property type="match status" value="1"/>
</dbReference>
<dbReference type="FunFam" id="3.30.565.10:FF:000006">
    <property type="entry name" value="Sensor histidine kinase WalK"/>
    <property type="match status" value="1"/>
</dbReference>
<dbReference type="PRINTS" id="PR00344">
    <property type="entry name" value="BCTRLSENSOR"/>
</dbReference>
<dbReference type="CDD" id="cd00082">
    <property type="entry name" value="HisKA"/>
    <property type="match status" value="1"/>
</dbReference>
<protein>
    <recommendedName>
        <fullName evidence="2">histidine kinase</fullName>
        <ecNumber evidence="2">2.7.13.3</ecNumber>
    </recommendedName>
</protein>
<dbReference type="Pfam" id="PF02518">
    <property type="entry name" value="HATPase_c"/>
    <property type="match status" value="1"/>
</dbReference>
<gene>
    <name evidence="8" type="ORF">SAMN05421779_102501</name>
</gene>
<dbReference type="OrthoDB" id="9797304at2"/>
<evidence type="ECO:0000313" key="9">
    <source>
        <dbReference type="Proteomes" id="UP000185678"/>
    </source>
</evidence>
<proteinExistence type="predicted"/>
<dbReference type="PANTHER" id="PTHR43711">
    <property type="entry name" value="TWO-COMPONENT HISTIDINE KINASE"/>
    <property type="match status" value="1"/>
</dbReference>
<dbReference type="RefSeq" id="WP_076399353.1">
    <property type="nucleotide sequence ID" value="NZ_FTOA01000002.1"/>
</dbReference>
<dbReference type="SMART" id="SM00387">
    <property type="entry name" value="HATPase_c"/>
    <property type="match status" value="1"/>
</dbReference>
<dbReference type="STRING" id="80876.SAMN05421779_102501"/>
<evidence type="ECO:0000313" key="8">
    <source>
        <dbReference type="EMBL" id="SIS53732.1"/>
    </source>
</evidence>
<dbReference type="Gene3D" id="3.30.450.20">
    <property type="entry name" value="PAS domain"/>
    <property type="match status" value="2"/>
</dbReference>
<evidence type="ECO:0000256" key="3">
    <source>
        <dbReference type="ARBA" id="ARBA00022553"/>
    </source>
</evidence>
<dbReference type="InterPro" id="IPR036890">
    <property type="entry name" value="HATPase_C_sf"/>
</dbReference>
<dbReference type="Gene3D" id="1.10.287.130">
    <property type="match status" value="1"/>
</dbReference>
<dbReference type="CDD" id="cd00075">
    <property type="entry name" value="HATPase"/>
    <property type="match status" value="1"/>
</dbReference>
<dbReference type="InterPro" id="IPR036097">
    <property type="entry name" value="HisK_dim/P_sf"/>
</dbReference>
<keyword evidence="4" id="KW-0808">Transferase</keyword>
<dbReference type="InterPro" id="IPR004358">
    <property type="entry name" value="Sig_transdc_His_kin-like_C"/>
</dbReference>
<evidence type="ECO:0000256" key="2">
    <source>
        <dbReference type="ARBA" id="ARBA00012438"/>
    </source>
</evidence>
<feature type="domain" description="Histidine kinase" evidence="7">
    <location>
        <begin position="604"/>
        <end position="819"/>
    </location>
</feature>